<comment type="caution">
    <text evidence="1">The sequence shown here is derived from an EMBL/GenBank/DDBJ whole genome shotgun (WGS) entry which is preliminary data.</text>
</comment>
<name>A0A8T0QIF7_PANVG</name>
<reference evidence="1" key="1">
    <citation type="submission" date="2020-05" db="EMBL/GenBank/DDBJ databases">
        <title>WGS assembly of Panicum virgatum.</title>
        <authorList>
            <person name="Lovell J.T."/>
            <person name="Jenkins J."/>
            <person name="Shu S."/>
            <person name="Juenger T.E."/>
            <person name="Schmutz J."/>
        </authorList>
    </citation>
    <scope>NUCLEOTIDE SEQUENCE</scope>
    <source>
        <strain evidence="1">AP13</strain>
    </source>
</reference>
<proteinExistence type="predicted"/>
<keyword evidence="2" id="KW-1185">Reference proteome</keyword>
<dbReference type="EMBL" id="CM029049">
    <property type="protein sequence ID" value="KAG2573463.1"/>
    <property type="molecule type" value="Genomic_DNA"/>
</dbReference>
<accession>A0A8T0QIF7</accession>
<evidence type="ECO:0000313" key="2">
    <source>
        <dbReference type="Proteomes" id="UP000823388"/>
    </source>
</evidence>
<dbReference type="Proteomes" id="UP000823388">
    <property type="component" value="Chromosome 7K"/>
</dbReference>
<gene>
    <name evidence="1" type="ORF">PVAP13_7KG254455</name>
</gene>
<evidence type="ECO:0000313" key="1">
    <source>
        <dbReference type="EMBL" id="KAG2573463.1"/>
    </source>
</evidence>
<sequence length="39" mass="4786">MSHPPHAVAPPSRPRRFRFPWLRRRPWTQMKMQSFANLL</sequence>
<dbReference type="AlphaFoldDB" id="A0A8T0QIF7"/>
<protein>
    <submittedName>
        <fullName evidence="1">Uncharacterized protein</fullName>
    </submittedName>
</protein>
<organism evidence="1 2">
    <name type="scientific">Panicum virgatum</name>
    <name type="common">Blackwell switchgrass</name>
    <dbReference type="NCBI Taxonomy" id="38727"/>
    <lineage>
        <taxon>Eukaryota</taxon>
        <taxon>Viridiplantae</taxon>
        <taxon>Streptophyta</taxon>
        <taxon>Embryophyta</taxon>
        <taxon>Tracheophyta</taxon>
        <taxon>Spermatophyta</taxon>
        <taxon>Magnoliopsida</taxon>
        <taxon>Liliopsida</taxon>
        <taxon>Poales</taxon>
        <taxon>Poaceae</taxon>
        <taxon>PACMAD clade</taxon>
        <taxon>Panicoideae</taxon>
        <taxon>Panicodae</taxon>
        <taxon>Paniceae</taxon>
        <taxon>Panicinae</taxon>
        <taxon>Panicum</taxon>
        <taxon>Panicum sect. Hiantes</taxon>
    </lineage>
</organism>